<name>A0ABQ0I7T8_9ALTE</name>
<organism evidence="1 2">
    <name type="scientific">Paraglaciecola agarilytica NO2</name>
    <dbReference type="NCBI Taxonomy" id="1125747"/>
    <lineage>
        <taxon>Bacteria</taxon>
        <taxon>Pseudomonadati</taxon>
        <taxon>Pseudomonadota</taxon>
        <taxon>Gammaproteobacteria</taxon>
        <taxon>Alteromonadales</taxon>
        <taxon>Alteromonadaceae</taxon>
        <taxon>Paraglaciecola</taxon>
    </lineage>
</organism>
<gene>
    <name evidence="1" type="ORF">GAGA_2277</name>
</gene>
<sequence length="46" mass="5625">MLVTQDFEWVYVGRIVSYMQAKNSKQIRKKSILFFWSRYFQSSTLI</sequence>
<comment type="caution">
    <text evidence="1">The sequence shown here is derived from an EMBL/GenBank/DDBJ whole genome shotgun (WGS) entry which is preliminary data.</text>
</comment>
<evidence type="ECO:0000313" key="1">
    <source>
        <dbReference type="EMBL" id="GAC05129.1"/>
    </source>
</evidence>
<keyword evidence="2" id="KW-1185">Reference proteome</keyword>
<evidence type="ECO:0000313" key="2">
    <source>
        <dbReference type="Proteomes" id="UP000008372"/>
    </source>
</evidence>
<dbReference type="Proteomes" id="UP000008372">
    <property type="component" value="Unassembled WGS sequence"/>
</dbReference>
<dbReference type="EMBL" id="BAEK01000035">
    <property type="protein sequence ID" value="GAC05129.1"/>
    <property type="molecule type" value="Genomic_DNA"/>
</dbReference>
<reference evidence="1 2" key="1">
    <citation type="journal article" date="2014" name="Environ. Microbiol.">
        <title>Comparative genomics of the marine bacterial genus Glaciecola reveals the high degree of genomic diversity and genomic characteristic for cold adaptation.</title>
        <authorList>
            <person name="Qin Q.L."/>
            <person name="Xie B.B."/>
            <person name="Yu Y."/>
            <person name="Shu Y.L."/>
            <person name="Rong J.C."/>
            <person name="Zhang Y.J."/>
            <person name="Zhao D.L."/>
            <person name="Chen X.L."/>
            <person name="Zhang X.Y."/>
            <person name="Chen B."/>
            <person name="Zhou B.C."/>
            <person name="Zhang Y.Z."/>
        </authorList>
    </citation>
    <scope>NUCLEOTIDE SEQUENCE [LARGE SCALE GENOMIC DNA]</scope>
    <source>
        <strain evidence="1 2">NO2</strain>
    </source>
</reference>
<protein>
    <submittedName>
        <fullName evidence="1">Uncharacterized protein</fullName>
    </submittedName>
</protein>
<proteinExistence type="predicted"/>
<accession>A0ABQ0I7T8</accession>